<evidence type="ECO:0000256" key="4">
    <source>
        <dbReference type="PROSITE-ProRule" id="PRU00325"/>
    </source>
</evidence>
<dbReference type="InterPro" id="IPR006564">
    <property type="entry name" value="Znf_PMZ"/>
</dbReference>
<name>A0A0B2UHM6_9MICR</name>
<evidence type="ECO:0000256" key="3">
    <source>
        <dbReference type="ARBA" id="ARBA00022833"/>
    </source>
</evidence>
<dbReference type="HOGENOM" id="CLU_043427_0_0_1"/>
<reference evidence="6 7" key="1">
    <citation type="journal article" date="2014" name="MBio">
        <title>The Ordospora colligata genome; evolution of extreme reduction in microsporidia and host-to-parasite horizontal gene transfer.</title>
        <authorList>
            <person name="Pombert J.-F."/>
            <person name="Haag K.L."/>
            <person name="Beidas S."/>
            <person name="Ebert D."/>
            <person name="Keeling P.J."/>
        </authorList>
    </citation>
    <scope>NUCLEOTIDE SEQUENCE [LARGE SCALE GENOMIC DNA]</scope>
    <source>
        <strain evidence="6 7">OC4</strain>
    </source>
</reference>
<dbReference type="GeneID" id="26261085"/>
<evidence type="ECO:0000259" key="5">
    <source>
        <dbReference type="PROSITE" id="PS50966"/>
    </source>
</evidence>
<dbReference type="PROSITE" id="PS50966">
    <property type="entry name" value="ZF_SWIM"/>
    <property type="match status" value="1"/>
</dbReference>
<feature type="domain" description="SWIM-type" evidence="5">
    <location>
        <begin position="401"/>
        <end position="433"/>
    </location>
</feature>
<keyword evidence="7" id="KW-1185">Reference proteome</keyword>
<dbReference type="PANTHER" id="PTHR31973">
    <property type="entry name" value="POLYPROTEIN, PUTATIVE-RELATED"/>
    <property type="match status" value="1"/>
</dbReference>
<organism evidence="6 7">
    <name type="scientific">Ordospora colligata OC4</name>
    <dbReference type="NCBI Taxonomy" id="1354746"/>
    <lineage>
        <taxon>Eukaryota</taxon>
        <taxon>Fungi</taxon>
        <taxon>Fungi incertae sedis</taxon>
        <taxon>Microsporidia</taxon>
        <taxon>Ordosporidae</taxon>
        <taxon>Ordospora</taxon>
    </lineage>
</organism>
<dbReference type="OrthoDB" id="2187956at2759"/>
<keyword evidence="3" id="KW-0862">Zinc</keyword>
<dbReference type="SMART" id="SM00575">
    <property type="entry name" value="ZnF_PMZ"/>
    <property type="match status" value="1"/>
</dbReference>
<keyword evidence="1" id="KW-0479">Metal-binding</keyword>
<dbReference type="PANTHER" id="PTHR31973:SF195">
    <property type="entry name" value="MUDR FAMILY TRANSPOSASE"/>
    <property type="match status" value="1"/>
</dbReference>
<dbReference type="InParanoid" id="A0A0B2UHM6"/>
<evidence type="ECO:0000256" key="1">
    <source>
        <dbReference type="ARBA" id="ARBA00022723"/>
    </source>
</evidence>
<dbReference type="Proteomes" id="UP000031056">
    <property type="component" value="Unassembled WGS sequence"/>
</dbReference>
<evidence type="ECO:0000313" key="7">
    <source>
        <dbReference type="Proteomes" id="UP000031056"/>
    </source>
</evidence>
<gene>
    <name evidence="6" type="ORF">M896_012420</name>
</gene>
<dbReference type="InterPro" id="IPR007527">
    <property type="entry name" value="Znf_SWIM"/>
</dbReference>
<sequence>MKGLSVNDSFSTREEAEKVVLSHAEQNGLVVEFEGANKSIVACCRGKDEFGCEAKIVAQPRKKDDSFVVKKIKLVHKCPSVTQKYNTPEEMVRAEIHKAIGGRGAKIGEMVCILAEMDIKMGYFSVWKAMRQGGELDKENKMQVEIMHDNKADAFKGALNEFLLEFCEKNPHALAKCTDNVFFFSYPEYLDTLIPVVEIRVYKRTDGFAVFGVLRDPTWMPVVHSCIVSEGMSREDTIRCFIDFLPGVFFLVDFDVSIIGILEAKGREYFIKTRDICRFYHNRGWSTEAIENVWSKCNNDTACNMPELDGYEKKRYIKRYCNVELFGMQNTGECDVDFIGLGMFNLQYFDCLNGIMKQIGDNMRLRKKAINPVDKHPFGKNVVYRIEKNIEMCKLMDNDVSGVDLSNQTCTCGKFQEFLIPCVHACRKIIELEQNPYTYVGDVYSKTRLLRFNEVIPVVDLQIKCQPDRNLLKRGPGRPKKIQVHEPQIFS</sequence>
<dbReference type="RefSeq" id="XP_014564628.1">
    <property type="nucleotide sequence ID" value="XM_014709142.1"/>
</dbReference>
<keyword evidence="2 4" id="KW-0863">Zinc-finger</keyword>
<dbReference type="EMBL" id="JOKQ01000001">
    <property type="protein sequence ID" value="KHN70586.1"/>
    <property type="molecule type" value="Genomic_DNA"/>
</dbReference>
<dbReference type="Pfam" id="PF04434">
    <property type="entry name" value="SWIM"/>
    <property type="match status" value="1"/>
</dbReference>
<proteinExistence type="predicted"/>
<dbReference type="GO" id="GO:0008270">
    <property type="term" value="F:zinc ion binding"/>
    <property type="evidence" value="ECO:0007669"/>
    <property type="project" value="UniProtKB-KW"/>
</dbReference>
<protein>
    <recommendedName>
        <fullName evidence="5">SWIM-type domain-containing protein</fullName>
    </recommendedName>
</protein>
<accession>A0A0B2UHM6</accession>
<dbReference type="AlphaFoldDB" id="A0A0B2UHM6"/>
<comment type="caution">
    <text evidence="6">The sequence shown here is derived from an EMBL/GenBank/DDBJ whole genome shotgun (WGS) entry which is preliminary data.</text>
</comment>
<dbReference type="VEuPathDB" id="MicrosporidiaDB:M896_012420"/>
<evidence type="ECO:0000313" key="6">
    <source>
        <dbReference type="EMBL" id="KHN70586.1"/>
    </source>
</evidence>
<evidence type="ECO:0000256" key="2">
    <source>
        <dbReference type="ARBA" id="ARBA00022771"/>
    </source>
</evidence>